<feature type="domain" description="Histidine kinase" evidence="10">
    <location>
        <begin position="1998"/>
        <end position="2224"/>
    </location>
</feature>
<dbReference type="Pfam" id="PF02518">
    <property type="entry name" value="HATPase_c"/>
    <property type="match status" value="1"/>
</dbReference>
<dbReference type="PROSITE" id="PS50011">
    <property type="entry name" value="PROTEIN_KINASE_DOM"/>
    <property type="match status" value="1"/>
</dbReference>
<evidence type="ECO:0000256" key="7">
    <source>
        <dbReference type="SAM" id="Coils"/>
    </source>
</evidence>
<feature type="modified residue" description="4-aspartylphosphate" evidence="6">
    <location>
        <position position="2365"/>
    </location>
</feature>
<dbReference type="PROSITE" id="PS50109">
    <property type="entry name" value="HIS_KIN"/>
    <property type="match status" value="1"/>
</dbReference>
<feature type="region of interest" description="Disordered" evidence="8">
    <location>
        <begin position="477"/>
        <end position="502"/>
    </location>
</feature>
<evidence type="ECO:0000259" key="11">
    <source>
        <dbReference type="PROSITE" id="PS50110"/>
    </source>
</evidence>
<dbReference type="SMART" id="SM00448">
    <property type="entry name" value="REC"/>
    <property type="match status" value="1"/>
</dbReference>
<feature type="region of interest" description="Disordered" evidence="8">
    <location>
        <begin position="70"/>
        <end position="109"/>
    </location>
</feature>
<comment type="catalytic activity">
    <reaction evidence="1">
        <text>ATP + protein L-histidine = ADP + protein N-phospho-L-histidine.</text>
        <dbReference type="EC" id="2.7.13.3"/>
    </reaction>
</comment>
<sequence length="2653" mass="292250">MDNSAAPSFDDSLDPPAHIFDRLRQIAGYTWDESLRPLHTSYDNWHVFGTRFVSPHSTSSVSSAFLSHASSPSPPIGRLTSNRISPADGPLFSPTSTKWTSDHTGGGSPAPNSIALPTVDEALVEEAVVARISYHVLREERSFHIVKNMIQSVDPEGDHMAKPVDLLRLAPHPSDRGPLLVAIYQSPGWSSMSEYIDLGPAFYFARRVGDNWEAFIEPNFNLDPPISLELFLEFAIGATQCLEMIHHSQNIVHGEIRGDAFHFNPETRKVKLVSFGSGLRSFEHGLMSTGWAALSKELGAKNKLLYISPEQTGRMPAEPDSRTDIYSLGVLFWTLLTQQPVFEGDLPLDIVQAVLGRRILNPSTIRLDVPDAVGRIVQKCTAKNVNDRYHSASGLHHDLVEVRDFLANGDLAALEKWQVASRDFSSFFMLPTDIIGREETRDQLLEVIERVANTHALSHNGSVSRFSDSSAFSADLQNTADASSEGGGSSIDGTHARSGSFTHNLASDPRIIRNSFHPSFQSTESFAFSAETVSSGHSNPTLLRQYHRPLDAHQCVPFDIKSPFDSILAERESSSRHTGNSLSAETAATVSRQLGSAKFHRHGHCEIVTIEGAGGLGKSCLLQSVLNDARRRGYGATAKFDKAGKTAFGPLLGLLSSLFRQVWGEQNTDTPFHQSLKQYVWPNWPILHQVLGLPEFLFNTPGGNQQPARQPASPHTSTKFHGKLPRAADLRRRGSSPGSSVSSNFAHMKNGSSHGSIRSSTSSSQDFLRAGVSTKSIRLINTVLDVLRMFTMHKFICFCIDDLHFADDESLDLISQIISARLQMVIIVTYRPEEMSPERVMSILNPPDSEDYKKKKGPTITRIQLRPLNEEDIIRYVAITLSRPEADVNALALVLQAKTAGNPFFMREMLSACYRKKCIKYDYQHSVWRYDLNRVFEQFKGDSDYDLLNTDFVTNRLMELPPASRAILGWAALIGSSFSFSLICNLLSGEFNFYDETCPKPRDHHTHPTFTQEDAVIGLQMAVQACILVSSETDDGFRFAHDRYVVASSDLAICNTQKMHYVIARTLMEHYRDDVHLQDVTAAHICESVEIIKQRVHQRSPYRKLLFECGQLAAENGARPTAAKYYGNAISLLQSSPWGDDGDDTSYEETLQLYVRAAECYLYVGQQSLANGVLEPIYKYAKLAIDKAPAWILQSRIHTQNGMASTALLCLKDSLKDLGVSVIDNPTFEQCDSEYRKLIERLQVMDRLDLQNRAISEDANMASIGAVLAEAASVSWWSDGIYFYHLSIVMINLHLDSGAYPQCGIGFLHMAMVMIGRFNRVQFGAHLGSIALELIDRFRDPFTMARGYMVFANFVGHIQYPLSSAITQLEVAIEYGASAGDRTAAILGYGLSATMRFFSSESCTDLEAFCNYCCEEIPNWQDDTHGGMLLTVVCQVSRALQGKTTTSSALEILNNEQHNSAKYKEWLMSRAKDSKRSALIYETIEVVPLYLYGHYDRVIELSERCIAEGYMLVSSRNTRLVMLFYGLALAGLELRQETLPQVNGVESRTQRAGRLKATISRIKELSKSIRDWTQVSGINYFSWHTLLDAQVSELEQDCGRAICQYEEALDHASEHNFVFEEALGNYLMAGTFIRKRARRSARSALRDAVGLYRQIAAVGVADRIEVEHSLLLREPTRNLRTLDAGVQTDFAVDTSPVHFRANQNEAERPIGEAMAVNGETSMAELKGERIGVWRGTMQAEKELGAAGLPALDMIDLHAILQSSQVISSELRVDELLKTMCDVILQTCGGSATQAAIVVQDEDGLDWCVAASGEPEKGAASHRPGVPLKGTSMVAENVVLYSMRFRESVFVPDLISDERFDNVSDCWIEKNPRSKSVISIPICHASNPLLGVLYLEGLPGTFTDRNVTVLQLLVNQIGISYSNALSIKAIEKVSAENRSMVTMQKTALRKAIEAENKAKAAEKEAKRNVILAEAAEAEAKRNVKLAEEATKAKSIFLANVSHELRTPLNGVIGNSELLRDSNLTPEQQEMAEAIRLSADLLLIVINDILDFSRMEAEKMKLYITAFNPREFLPEIVRATWYRNQDKTKVGVVGIVKQINLPPDLFVFGDPVRLHQVIGNLIGNSIKFTERGTITVGARVESQTEGTVTLTFWVEDTGIGIPPEQLAKLFQPFSQADASTARKYGGSGLGLSICKSLIETIMKGKIYLDSTENVGTRAWFTVTFDKAKENATAGDIPATVPASSPLGSNTDPSSPITSSFNLNSALASPAGPQVSTMQSRPLSLRQSTSPADELMSTSSFMDLSKIGHDQLRVCIAEDNLINRKIAIQYVQRLGYKTADAYDNGQKAVEALRAKAKMGEPYHIVLMDVQMPVLDGYEATKLLRNDPMREVREVLVIAMTASAIQGDREKCLAAGMNDYLAKPVKAKVLKNKLDAYIGISAPRAQITPSTHQSSKATATALDNRQGQQDQFISRSRSPVQNNFAAGQETQQPSSYSEVETTSAQPLPTIQADPPAAKRQPRKLIKARTGFDLNPTAPLAPTGPTSTHTMNSPLPPPPPPSSSSSVAASSSVDQEKPKSTPSVLQKKNLSKRLIGSHGHSNIPDSTDSASKSSDSTEMEDDGHNGDYNDNHCGSSPAPMLANGSHGSIDAAHSGGQR</sequence>
<feature type="region of interest" description="Disordered" evidence="8">
    <location>
        <begin position="701"/>
        <end position="762"/>
    </location>
</feature>
<feature type="region of interest" description="Disordered" evidence="8">
    <location>
        <begin position="2443"/>
        <end position="2653"/>
    </location>
</feature>
<evidence type="ECO:0000259" key="9">
    <source>
        <dbReference type="PROSITE" id="PS50011"/>
    </source>
</evidence>
<dbReference type="SUPFAM" id="SSF47384">
    <property type="entry name" value="Homodimeric domain of signal transducing histidine kinase"/>
    <property type="match status" value="1"/>
</dbReference>
<dbReference type="SMART" id="SM00065">
    <property type="entry name" value="GAF"/>
    <property type="match status" value="1"/>
</dbReference>
<dbReference type="Pfam" id="PF13185">
    <property type="entry name" value="GAF_2"/>
    <property type="match status" value="1"/>
</dbReference>
<dbReference type="InterPro" id="IPR003594">
    <property type="entry name" value="HATPase_dom"/>
</dbReference>
<dbReference type="SUPFAM" id="SSF52540">
    <property type="entry name" value="P-loop containing nucleoside triphosphate hydrolases"/>
    <property type="match status" value="1"/>
</dbReference>
<dbReference type="SUPFAM" id="SSF55874">
    <property type="entry name" value="ATPase domain of HSP90 chaperone/DNA topoisomerase II/histidine kinase"/>
    <property type="match status" value="1"/>
</dbReference>
<dbReference type="Pfam" id="PF00512">
    <property type="entry name" value="HisKA"/>
    <property type="match status" value="1"/>
</dbReference>
<dbReference type="InterPro" id="IPR004358">
    <property type="entry name" value="Sig_transdc_His_kin-like_C"/>
</dbReference>
<dbReference type="InterPro" id="IPR001789">
    <property type="entry name" value="Sig_transdc_resp-reg_receiver"/>
</dbReference>
<dbReference type="InterPro" id="IPR000719">
    <property type="entry name" value="Prot_kinase_dom"/>
</dbReference>
<feature type="domain" description="Protein kinase" evidence="9">
    <location>
        <begin position="70"/>
        <end position="400"/>
    </location>
</feature>
<evidence type="ECO:0000256" key="6">
    <source>
        <dbReference type="PROSITE-ProRule" id="PRU00169"/>
    </source>
</evidence>
<dbReference type="EMBL" id="CAWUOM010000155">
    <property type="protein sequence ID" value="CAK7274106.1"/>
    <property type="molecule type" value="Genomic_DNA"/>
</dbReference>
<dbReference type="Gene3D" id="1.10.287.130">
    <property type="match status" value="1"/>
</dbReference>
<evidence type="ECO:0000313" key="12">
    <source>
        <dbReference type="EMBL" id="CAK7274106.1"/>
    </source>
</evidence>
<evidence type="ECO:0000256" key="5">
    <source>
        <dbReference type="ARBA" id="ARBA00022777"/>
    </source>
</evidence>
<evidence type="ECO:0000259" key="10">
    <source>
        <dbReference type="PROSITE" id="PS50109"/>
    </source>
</evidence>
<dbReference type="InterPro" id="IPR003661">
    <property type="entry name" value="HisK_dim/P_dom"/>
</dbReference>
<dbReference type="PRINTS" id="PR00344">
    <property type="entry name" value="BCTRLSENSOR"/>
</dbReference>
<feature type="compositionally biased region" description="Low complexity" evidence="8">
    <location>
        <begin position="2600"/>
        <end position="2611"/>
    </location>
</feature>
<dbReference type="InterPro" id="IPR005467">
    <property type="entry name" value="His_kinase_dom"/>
</dbReference>
<dbReference type="SUPFAM" id="SSF52172">
    <property type="entry name" value="CheY-like"/>
    <property type="match status" value="1"/>
</dbReference>
<dbReference type="EC" id="2.7.13.3" evidence="2"/>
<keyword evidence="3 6" id="KW-0597">Phosphoprotein</keyword>
<dbReference type="InterPro" id="IPR041664">
    <property type="entry name" value="AAA_16"/>
</dbReference>
<dbReference type="Gene3D" id="1.10.510.10">
    <property type="entry name" value="Transferase(Phosphotransferase) domain 1"/>
    <property type="match status" value="1"/>
</dbReference>
<name>A0ABP0E324_9PEZI</name>
<dbReference type="InterPro" id="IPR029016">
    <property type="entry name" value="GAF-like_dom_sf"/>
</dbReference>
<dbReference type="Pfam" id="PF00069">
    <property type="entry name" value="Pkinase"/>
    <property type="match status" value="1"/>
</dbReference>
<keyword evidence="7" id="KW-0175">Coiled coil</keyword>
<dbReference type="PANTHER" id="PTHR43047">
    <property type="entry name" value="TWO-COMPONENT HISTIDINE PROTEIN KINASE"/>
    <property type="match status" value="1"/>
</dbReference>
<dbReference type="Pfam" id="PF13191">
    <property type="entry name" value="AAA_16"/>
    <property type="match status" value="1"/>
</dbReference>
<feature type="domain" description="Response regulatory" evidence="11">
    <location>
        <begin position="2310"/>
        <end position="2434"/>
    </location>
</feature>
<comment type="caution">
    <text evidence="12">The sequence shown here is derived from an EMBL/GenBank/DDBJ whole genome shotgun (WGS) entry which is preliminary data.</text>
</comment>
<dbReference type="SMART" id="SM00388">
    <property type="entry name" value="HisKA"/>
    <property type="match status" value="1"/>
</dbReference>
<reference evidence="12 13" key="1">
    <citation type="submission" date="2024-01" db="EMBL/GenBank/DDBJ databases">
        <authorList>
            <person name="Allen C."/>
            <person name="Tagirdzhanova G."/>
        </authorList>
    </citation>
    <scope>NUCLEOTIDE SEQUENCE [LARGE SCALE GENOMIC DNA]</scope>
    <source>
        <strain evidence="12 13">CBS 573.63</strain>
    </source>
</reference>
<evidence type="ECO:0000313" key="13">
    <source>
        <dbReference type="Proteomes" id="UP001642501"/>
    </source>
</evidence>
<keyword evidence="13" id="KW-1185">Reference proteome</keyword>
<dbReference type="SMART" id="SM00220">
    <property type="entry name" value="S_TKc"/>
    <property type="match status" value="1"/>
</dbReference>
<dbReference type="Gene3D" id="3.30.450.40">
    <property type="match status" value="1"/>
</dbReference>
<feature type="coiled-coil region" evidence="7">
    <location>
        <begin position="1943"/>
        <end position="1979"/>
    </location>
</feature>
<evidence type="ECO:0000256" key="3">
    <source>
        <dbReference type="ARBA" id="ARBA00022553"/>
    </source>
</evidence>
<dbReference type="SUPFAM" id="SSF55781">
    <property type="entry name" value="GAF domain-like"/>
    <property type="match status" value="1"/>
</dbReference>
<dbReference type="Proteomes" id="UP001642501">
    <property type="component" value="Unassembled WGS sequence"/>
</dbReference>
<dbReference type="CDD" id="cd00082">
    <property type="entry name" value="HisKA"/>
    <property type="match status" value="1"/>
</dbReference>
<dbReference type="InterPro" id="IPR036097">
    <property type="entry name" value="HisK_dim/P_sf"/>
</dbReference>
<dbReference type="SMART" id="SM00387">
    <property type="entry name" value="HATPase_c"/>
    <property type="match status" value="1"/>
</dbReference>
<dbReference type="CDD" id="cd17546">
    <property type="entry name" value="REC_hyHK_CKI1_RcsC-like"/>
    <property type="match status" value="1"/>
</dbReference>
<evidence type="ECO:0000256" key="4">
    <source>
        <dbReference type="ARBA" id="ARBA00022679"/>
    </source>
</evidence>
<feature type="compositionally biased region" description="Polar residues" evidence="8">
    <location>
        <begin position="2443"/>
        <end position="2504"/>
    </location>
</feature>
<evidence type="ECO:0000256" key="1">
    <source>
        <dbReference type="ARBA" id="ARBA00000085"/>
    </source>
</evidence>
<dbReference type="InterPro" id="IPR011009">
    <property type="entry name" value="Kinase-like_dom_sf"/>
</dbReference>
<accession>A0ABP0E324</accession>
<dbReference type="InterPro" id="IPR003018">
    <property type="entry name" value="GAF"/>
</dbReference>
<dbReference type="GO" id="GO:0004673">
    <property type="term" value="F:protein histidine kinase activity"/>
    <property type="evidence" value="ECO:0007669"/>
    <property type="project" value="UniProtKB-EC"/>
</dbReference>
<keyword evidence="4 12" id="KW-0808">Transferase</keyword>
<feature type="region of interest" description="Disordered" evidence="8">
    <location>
        <begin position="2233"/>
        <end position="2260"/>
    </location>
</feature>
<proteinExistence type="predicted"/>
<protein>
    <recommendedName>
        <fullName evidence="2">histidine kinase</fullName>
        <ecNumber evidence="2">2.7.13.3</ecNumber>
    </recommendedName>
</protein>
<dbReference type="PROSITE" id="PS50110">
    <property type="entry name" value="RESPONSE_REGULATORY"/>
    <property type="match status" value="1"/>
</dbReference>
<dbReference type="Gene3D" id="3.30.565.10">
    <property type="entry name" value="Histidine kinase-like ATPase, C-terminal domain"/>
    <property type="match status" value="1"/>
</dbReference>
<organism evidence="12 13">
    <name type="scientific">Sporothrix epigloea</name>
    <dbReference type="NCBI Taxonomy" id="1892477"/>
    <lineage>
        <taxon>Eukaryota</taxon>
        <taxon>Fungi</taxon>
        <taxon>Dikarya</taxon>
        <taxon>Ascomycota</taxon>
        <taxon>Pezizomycotina</taxon>
        <taxon>Sordariomycetes</taxon>
        <taxon>Sordariomycetidae</taxon>
        <taxon>Ophiostomatales</taxon>
        <taxon>Ophiostomataceae</taxon>
        <taxon>Sporothrix</taxon>
    </lineage>
</organism>
<feature type="compositionally biased region" description="Low complexity" evidence="8">
    <location>
        <begin position="2558"/>
        <end position="2568"/>
    </location>
</feature>
<gene>
    <name evidence="12" type="primary">CHK1</name>
    <name evidence="12" type="ORF">SEPCBS57363_005991</name>
</gene>
<feature type="compositionally biased region" description="Polar residues" evidence="8">
    <location>
        <begin position="2239"/>
        <end position="2260"/>
    </location>
</feature>
<dbReference type="CDD" id="cd16922">
    <property type="entry name" value="HATPase_EvgS-ArcB-TorS-like"/>
    <property type="match status" value="1"/>
</dbReference>
<keyword evidence="5 12" id="KW-0418">Kinase</keyword>
<dbReference type="PANTHER" id="PTHR43047:SF46">
    <property type="entry name" value="HISTIDINE KINASE_RESPONSE REGULATOR, PUTATIVE (AFU_ORTHOLOGUE AFUA_3G12550)-RELATED"/>
    <property type="match status" value="1"/>
</dbReference>
<dbReference type="InterPro" id="IPR027417">
    <property type="entry name" value="P-loop_NTPase"/>
</dbReference>
<dbReference type="InterPro" id="IPR011006">
    <property type="entry name" value="CheY-like_superfamily"/>
</dbReference>
<evidence type="ECO:0000256" key="2">
    <source>
        <dbReference type="ARBA" id="ARBA00012438"/>
    </source>
</evidence>
<dbReference type="InterPro" id="IPR036890">
    <property type="entry name" value="HATPase_C_sf"/>
</dbReference>
<dbReference type="Gene3D" id="3.40.50.2300">
    <property type="match status" value="1"/>
</dbReference>
<evidence type="ECO:0000256" key="8">
    <source>
        <dbReference type="SAM" id="MobiDB-lite"/>
    </source>
</evidence>
<feature type="compositionally biased region" description="Low complexity" evidence="8">
    <location>
        <begin position="752"/>
        <end position="762"/>
    </location>
</feature>
<dbReference type="SUPFAM" id="SSF56112">
    <property type="entry name" value="Protein kinase-like (PK-like)"/>
    <property type="match status" value="1"/>
</dbReference>
<dbReference type="Pfam" id="PF00072">
    <property type="entry name" value="Response_reg"/>
    <property type="match status" value="1"/>
</dbReference>
<feature type="compositionally biased region" description="Polar residues" evidence="8">
    <location>
        <begin position="93"/>
        <end position="103"/>
    </location>
</feature>
<feature type="compositionally biased region" description="Polar residues" evidence="8">
    <location>
        <begin position="701"/>
        <end position="717"/>
    </location>
</feature>